<dbReference type="PANTHER" id="PTHR46333:SF2">
    <property type="entry name" value="CYTOKINESIS PROTEIN 3"/>
    <property type="match status" value="1"/>
</dbReference>
<dbReference type="Gene3D" id="3.10.620.30">
    <property type="match status" value="1"/>
</dbReference>
<dbReference type="SMART" id="SM00460">
    <property type="entry name" value="TGc"/>
    <property type="match status" value="1"/>
</dbReference>
<sequence length="753" mass="83548">MKKDDAIRADQRIDEIAQYLTAKLKDQKDASKSGDSEDYRKARLIHDYIIKNVEPEADDKTSSGQYYVDSAEGDGKKYEIHSLEAGLFAHKGVCQTYAIMFDRIASRMGLDTRYIRGKKTFGYYAEDDTRAKERIEKQIEAGRKIAAKGGRWPDANHSWNQVKIDGQWYHLDLTVDAVAARVAYKYTYGGFLLTDEEFGKPASWWLGVFNNKSYYTYVDVMWNQSEAQPATTPMNFGSLFNAKHFSRPILPHLDGKYHPLGSFNDLTQGTISTHTTSEQAQPVTQIVSAYGADEKAEIAAGTSADELLKLLKVQGITTQTQAEYVLGTIEDSPVSLETPDEWTAVKDTIDSQVDLHSVAENGAKLTIPVAVVKPGTESHALARIQAKNGSAHIDQIHPQGESYDERVDKDAYEAQRKVAEATILSDITSSYTDGDTNTSTIHVSVQGLDTIKLDTPGEYPVVVVAQGKDGLWTKLDYQVVVDEKQRPSSVTITTKDNADVLNVASDTKYYVDPSSFHSFLGKREGVNLIAKRTNSFGLTSQVDETISFVDSAGKEWPHNESEDIFIDADGNRLFNDIKMVDLVRKAGSYRIKVTAQYAQEAPKVRYITVNITNGDDQASEAAQHEAIMTVDRLENLSMTSKIKYENEIRELSSASAIADVVKRATNDLSEKTSVSYIVEHVDKETGQALTYPVKKIDFVGATVKEQADSYLLSKGHLVDLTEQELRLTGGGQKITFTYSRQADPANQTDTVAE</sequence>
<dbReference type="Proteomes" id="UP000502298">
    <property type="component" value="Chromosome"/>
</dbReference>
<dbReference type="SUPFAM" id="SSF54001">
    <property type="entry name" value="Cysteine proteinases"/>
    <property type="match status" value="1"/>
</dbReference>
<reference evidence="2 3" key="1">
    <citation type="submission" date="2020-03" db="EMBL/GenBank/DDBJ databases">
        <title>Complete genome of Arcanobacterium buesumensis sp. nov. strain 2701.</title>
        <authorList>
            <person name="Borowiak M."/>
            <person name="Alssahen M."/>
            <person name="Laemmler C."/>
            <person name="Malorny B."/>
            <person name="Hassan A."/>
            <person name="Prenger-Berninghoff E."/>
            <person name="Ploetz M."/>
            <person name="Abdulmawjood A."/>
        </authorList>
    </citation>
    <scope>NUCLEOTIDE SEQUENCE [LARGE SCALE GENOMIC DNA]</scope>
    <source>
        <strain evidence="2 3">2701</strain>
    </source>
</reference>
<evidence type="ECO:0000313" key="3">
    <source>
        <dbReference type="Proteomes" id="UP000502298"/>
    </source>
</evidence>
<evidence type="ECO:0000313" key="2">
    <source>
        <dbReference type="EMBL" id="QJC22562.1"/>
    </source>
</evidence>
<dbReference type="GO" id="GO:0005737">
    <property type="term" value="C:cytoplasm"/>
    <property type="evidence" value="ECO:0007669"/>
    <property type="project" value="TreeGrafter"/>
</dbReference>
<proteinExistence type="predicted"/>
<name>A0A6H2END6_9ACTO</name>
<keyword evidence="3" id="KW-1185">Reference proteome</keyword>
<dbReference type="PANTHER" id="PTHR46333">
    <property type="entry name" value="CYTOKINESIS PROTEIN 3"/>
    <property type="match status" value="1"/>
</dbReference>
<dbReference type="InterPro" id="IPR002931">
    <property type="entry name" value="Transglutaminase-like"/>
</dbReference>
<dbReference type="Pfam" id="PF01841">
    <property type="entry name" value="Transglut_core"/>
    <property type="match status" value="1"/>
</dbReference>
<gene>
    <name evidence="2" type="ORF">HC352_08660</name>
</gene>
<evidence type="ECO:0000259" key="1">
    <source>
        <dbReference type="SMART" id="SM00460"/>
    </source>
</evidence>
<organism evidence="2 3">
    <name type="scientific">Arcanobacterium buesumense</name>
    <dbReference type="NCBI Taxonomy" id="2722751"/>
    <lineage>
        <taxon>Bacteria</taxon>
        <taxon>Bacillati</taxon>
        <taxon>Actinomycetota</taxon>
        <taxon>Actinomycetes</taxon>
        <taxon>Actinomycetales</taxon>
        <taxon>Actinomycetaceae</taxon>
        <taxon>Arcanobacterium</taxon>
    </lineage>
</organism>
<dbReference type="AlphaFoldDB" id="A0A6H2END6"/>
<accession>A0A6H2END6</accession>
<protein>
    <recommendedName>
        <fullName evidence="1">Transglutaminase-like domain-containing protein</fullName>
    </recommendedName>
</protein>
<dbReference type="KEGG" id="arca:HC352_08660"/>
<dbReference type="InterPro" id="IPR038765">
    <property type="entry name" value="Papain-like_cys_pep_sf"/>
</dbReference>
<feature type="domain" description="Transglutaminase-like" evidence="1">
    <location>
        <begin position="86"/>
        <end position="175"/>
    </location>
</feature>
<dbReference type="EMBL" id="CP050804">
    <property type="protein sequence ID" value="QJC22562.1"/>
    <property type="molecule type" value="Genomic_DNA"/>
</dbReference>
<dbReference type="InterPro" id="IPR052557">
    <property type="entry name" value="CAP/Cytokinesis_protein"/>
</dbReference>
<dbReference type="RefSeq" id="WP_168918484.1">
    <property type="nucleotide sequence ID" value="NZ_CP050804.1"/>
</dbReference>